<dbReference type="HOGENOM" id="CLU_2264431_0_0_1"/>
<gene>
    <name evidence="1" type="ORF">NECHADRAFT_77430</name>
</gene>
<dbReference type="RefSeq" id="XP_003052923.1">
    <property type="nucleotide sequence ID" value="XM_003052877.1"/>
</dbReference>
<dbReference type="AlphaFoldDB" id="C7YL74"/>
<dbReference type="Proteomes" id="UP000005206">
    <property type="component" value="Chromosome 3"/>
</dbReference>
<proteinExistence type="predicted"/>
<evidence type="ECO:0000313" key="2">
    <source>
        <dbReference type="Proteomes" id="UP000005206"/>
    </source>
</evidence>
<dbReference type="InParanoid" id="C7YL74"/>
<name>C7YL74_FUSV7</name>
<evidence type="ECO:0000313" key="1">
    <source>
        <dbReference type="EMBL" id="EEU47210.1"/>
    </source>
</evidence>
<reference evidence="1 2" key="1">
    <citation type="journal article" date="2009" name="PLoS Genet.">
        <title>The genome of Nectria haematococca: contribution of supernumerary chromosomes to gene expansion.</title>
        <authorList>
            <person name="Coleman J.J."/>
            <person name="Rounsley S.D."/>
            <person name="Rodriguez-Carres M."/>
            <person name="Kuo A."/>
            <person name="Wasmann C.C."/>
            <person name="Grimwood J."/>
            <person name="Schmutz J."/>
            <person name="Taga M."/>
            <person name="White G.J."/>
            <person name="Zhou S."/>
            <person name="Schwartz D.C."/>
            <person name="Freitag M."/>
            <person name="Ma L.J."/>
            <person name="Danchin E.G."/>
            <person name="Henrissat B."/>
            <person name="Coutinho P.M."/>
            <person name="Nelson D.R."/>
            <person name="Straney D."/>
            <person name="Napoli C.A."/>
            <person name="Barker B.M."/>
            <person name="Gribskov M."/>
            <person name="Rep M."/>
            <person name="Kroken S."/>
            <person name="Molnar I."/>
            <person name="Rensing C."/>
            <person name="Kennell J.C."/>
            <person name="Zamora J."/>
            <person name="Farman M.L."/>
            <person name="Selker E.U."/>
            <person name="Salamov A."/>
            <person name="Shapiro H."/>
            <person name="Pangilinan J."/>
            <person name="Lindquist E."/>
            <person name="Lamers C."/>
            <person name="Grigoriev I.V."/>
            <person name="Geiser D.M."/>
            <person name="Covert S.F."/>
            <person name="Temporini E."/>
            <person name="Vanetten H.D."/>
        </authorList>
    </citation>
    <scope>NUCLEOTIDE SEQUENCE [LARGE SCALE GENOMIC DNA]</scope>
    <source>
        <strain evidence="2">ATCC MYA-4622 / CBS 123669 / FGSC 9596 / NRRL 45880 / 77-13-4</strain>
    </source>
</reference>
<protein>
    <submittedName>
        <fullName evidence="1">Uncharacterized protein</fullName>
    </submittedName>
</protein>
<keyword evidence="2" id="KW-1185">Reference proteome</keyword>
<sequence>MTLLNPVREISPDLLLSDSPSGSVAITIPTSSGCISLIPEGKSPTCPLTPSPLDHKTVKCCSDGRGRVAIDIPFRVIVNVSTAAYPAPWYHMDQLCPQYQSRS</sequence>
<accession>C7YL74</accession>
<dbReference type="EMBL" id="GG698897">
    <property type="protein sequence ID" value="EEU47210.1"/>
    <property type="molecule type" value="Genomic_DNA"/>
</dbReference>
<dbReference type="GeneID" id="9670983"/>
<dbReference type="VEuPathDB" id="FungiDB:NECHADRAFT_77430"/>
<organism evidence="1 2">
    <name type="scientific">Fusarium vanettenii (strain ATCC MYA-4622 / CBS 123669 / FGSC 9596 / NRRL 45880 / 77-13-4)</name>
    <name type="common">Fusarium solani subsp. pisi</name>
    <dbReference type="NCBI Taxonomy" id="660122"/>
    <lineage>
        <taxon>Eukaryota</taxon>
        <taxon>Fungi</taxon>
        <taxon>Dikarya</taxon>
        <taxon>Ascomycota</taxon>
        <taxon>Pezizomycotina</taxon>
        <taxon>Sordariomycetes</taxon>
        <taxon>Hypocreomycetidae</taxon>
        <taxon>Hypocreales</taxon>
        <taxon>Nectriaceae</taxon>
        <taxon>Fusarium</taxon>
        <taxon>Fusarium solani species complex</taxon>
        <taxon>Fusarium vanettenii</taxon>
    </lineage>
</organism>
<dbReference type="KEGG" id="nhe:NECHADRAFT_77430"/>